<dbReference type="AlphaFoldDB" id="A0AAV1ZR38"/>
<dbReference type="Proteomes" id="UP001497382">
    <property type="component" value="Unassembled WGS sequence"/>
</dbReference>
<name>A0AAV1ZR38_9ARAC</name>
<evidence type="ECO:0000313" key="2">
    <source>
        <dbReference type="Proteomes" id="UP001497382"/>
    </source>
</evidence>
<comment type="caution">
    <text evidence="1">The sequence shown here is derived from an EMBL/GenBank/DDBJ whole genome shotgun (WGS) entry which is preliminary data.</text>
</comment>
<dbReference type="EMBL" id="CAXIEN010000063">
    <property type="protein sequence ID" value="CAL1272793.1"/>
    <property type="molecule type" value="Genomic_DNA"/>
</dbReference>
<reference evidence="1 2" key="1">
    <citation type="submission" date="2024-04" db="EMBL/GenBank/DDBJ databases">
        <authorList>
            <person name="Rising A."/>
            <person name="Reimegard J."/>
            <person name="Sonavane S."/>
            <person name="Akerstrom W."/>
            <person name="Nylinder S."/>
            <person name="Hedman E."/>
            <person name="Kallberg Y."/>
        </authorList>
    </citation>
    <scope>NUCLEOTIDE SEQUENCE [LARGE SCALE GENOMIC DNA]</scope>
</reference>
<accession>A0AAV1ZR38</accession>
<protein>
    <submittedName>
        <fullName evidence="1">Uncharacterized protein</fullName>
    </submittedName>
</protein>
<gene>
    <name evidence="1" type="ORF">LARSCL_LOCUS6586</name>
</gene>
<keyword evidence="2" id="KW-1185">Reference proteome</keyword>
<proteinExistence type="predicted"/>
<organism evidence="1 2">
    <name type="scientific">Larinioides sclopetarius</name>
    <dbReference type="NCBI Taxonomy" id="280406"/>
    <lineage>
        <taxon>Eukaryota</taxon>
        <taxon>Metazoa</taxon>
        <taxon>Ecdysozoa</taxon>
        <taxon>Arthropoda</taxon>
        <taxon>Chelicerata</taxon>
        <taxon>Arachnida</taxon>
        <taxon>Araneae</taxon>
        <taxon>Araneomorphae</taxon>
        <taxon>Entelegynae</taxon>
        <taxon>Araneoidea</taxon>
        <taxon>Araneidae</taxon>
        <taxon>Larinioides</taxon>
    </lineage>
</organism>
<sequence length="74" mass="8438">MQRWPHEKGPRAGQRSRLWPVLTTDVSLIEGGGGHSACALLPQERVNIFLRLRTKFGGSMRWQRAKQEPTGWDP</sequence>
<evidence type="ECO:0000313" key="1">
    <source>
        <dbReference type="EMBL" id="CAL1272793.1"/>
    </source>
</evidence>